<reference evidence="6 7" key="1">
    <citation type="submission" date="2020-08" db="EMBL/GenBank/DDBJ databases">
        <title>The genome sequence of type strain Novosphingobium flavum NBRC 111647.</title>
        <authorList>
            <person name="Liu Y."/>
        </authorList>
    </citation>
    <scope>NUCLEOTIDE SEQUENCE [LARGE SCALE GENOMIC DNA]</scope>
    <source>
        <strain evidence="6 7">NBRC 111647</strain>
    </source>
</reference>
<dbReference type="InterPro" id="IPR004843">
    <property type="entry name" value="Calcineurin-like_PHP"/>
</dbReference>
<dbReference type="PANTHER" id="PTHR42988">
    <property type="entry name" value="PHOSPHOHYDROLASE"/>
    <property type="match status" value="1"/>
</dbReference>
<dbReference type="PANTHER" id="PTHR42988:SF2">
    <property type="entry name" value="CYCLIC NUCLEOTIDE PHOSPHODIESTERASE CBUA0032-RELATED"/>
    <property type="match status" value="1"/>
</dbReference>
<dbReference type="GO" id="GO:0004112">
    <property type="term" value="F:cyclic-nucleotide phosphodiesterase activity"/>
    <property type="evidence" value="ECO:0007669"/>
    <property type="project" value="InterPro"/>
</dbReference>
<sequence length="284" mass="31124">MLIGQLTDIHIGFDKGNPEEHNMLRLRAALDKLVKGPNRPDLLLLSGDLTEDGAPEDYARLAEAVSVCPFPVWPMVGNHDVRETLRAAFPQTPPSADGFVHYVLDHGPLRLVVLDTLEVGRHGGGFCEVRAAWLAATLAEAPDKPTLVALHHPPFPAGIPWMDTDEREPWVARLAGALDGHNQVKGLIAGHLHRTILSHWNDLPVLVCPSTAPAVGLDLTPIDPATPDGRVLITDEPPGYCLHQWTGKDVVTHFEYAGDYRVFARYDAKLQGMIQEMIAERPQG</sequence>
<dbReference type="GO" id="GO:0046872">
    <property type="term" value="F:metal ion binding"/>
    <property type="evidence" value="ECO:0007669"/>
    <property type="project" value="UniProtKB-KW"/>
</dbReference>
<protein>
    <submittedName>
        <fullName evidence="6">Phosphodiesterase</fullName>
    </submittedName>
</protein>
<dbReference type="SUPFAM" id="SSF56300">
    <property type="entry name" value="Metallo-dependent phosphatases"/>
    <property type="match status" value="1"/>
</dbReference>
<evidence type="ECO:0000259" key="5">
    <source>
        <dbReference type="Pfam" id="PF00149"/>
    </source>
</evidence>
<evidence type="ECO:0000313" key="6">
    <source>
        <dbReference type="EMBL" id="MBC2664083.1"/>
    </source>
</evidence>
<comment type="similarity">
    <text evidence="4">Belongs to the cyclic nucleotide phosphodiesterase class-III family.</text>
</comment>
<evidence type="ECO:0000256" key="4">
    <source>
        <dbReference type="ARBA" id="ARBA00025742"/>
    </source>
</evidence>
<gene>
    <name evidence="6" type="ORF">H7F51_00975</name>
</gene>
<comment type="caution">
    <text evidence="6">The sequence shown here is derived from an EMBL/GenBank/DDBJ whole genome shotgun (WGS) entry which is preliminary data.</text>
</comment>
<dbReference type="InterPro" id="IPR029052">
    <property type="entry name" value="Metallo-depent_PP-like"/>
</dbReference>
<dbReference type="InterPro" id="IPR042281">
    <property type="entry name" value="GpdQ_beta-strand"/>
</dbReference>
<dbReference type="EMBL" id="JACLAW010000001">
    <property type="protein sequence ID" value="MBC2664083.1"/>
    <property type="molecule type" value="Genomic_DNA"/>
</dbReference>
<dbReference type="Proteomes" id="UP000566813">
    <property type="component" value="Unassembled WGS sequence"/>
</dbReference>
<accession>A0A7X1FNM2</accession>
<dbReference type="InterPro" id="IPR026575">
    <property type="entry name" value="GpdQ/CpdA-like"/>
</dbReference>
<dbReference type="InterPro" id="IPR042283">
    <property type="entry name" value="GpdQ_catalytic"/>
</dbReference>
<feature type="domain" description="Calcineurin-like phosphoesterase" evidence="5">
    <location>
        <begin position="1"/>
        <end position="194"/>
    </location>
</feature>
<evidence type="ECO:0000256" key="2">
    <source>
        <dbReference type="ARBA" id="ARBA00022801"/>
    </source>
</evidence>
<name>A0A7X1FNM2_9SPHN</name>
<keyword evidence="7" id="KW-1185">Reference proteome</keyword>
<dbReference type="Gene3D" id="3.60.21.40">
    <property type="entry name" value="GpdQ, catalytic alpha/beta sandwich domain"/>
    <property type="match status" value="1"/>
</dbReference>
<evidence type="ECO:0000256" key="3">
    <source>
        <dbReference type="ARBA" id="ARBA00023004"/>
    </source>
</evidence>
<dbReference type="Pfam" id="PF00149">
    <property type="entry name" value="Metallophos"/>
    <property type="match status" value="1"/>
</dbReference>
<evidence type="ECO:0000256" key="1">
    <source>
        <dbReference type="ARBA" id="ARBA00022723"/>
    </source>
</evidence>
<keyword evidence="3" id="KW-0408">Iron</keyword>
<keyword evidence="2" id="KW-0378">Hydrolase</keyword>
<dbReference type="RefSeq" id="WP_185662333.1">
    <property type="nucleotide sequence ID" value="NZ_JACLAW010000001.1"/>
</dbReference>
<dbReference type="CDD" id="cd07402">
    <property type="entry name" value="MPP_GpdQ"/>
    <property type="match status" value="1"/>
</dbReference>
<organism evidence="6 7">
    <name type="scientific">Novosphingobium flavum</name>
    <dbReference type="NCBI Taxonomy" id="1778672"/>
    <lineage>
        <taxon>Bacteria</taxon>
        <taxon>Pseudomonadati</taxon>
        <taxon>Pseudomonadota</taxon>
        <taxon>Alphaproteobacteria</taxon>
        <taxon>Sphingomonadales</taxon>
        <taxon>Sphingomonadaceae</taxon>
        <taxon>Novosphingobium</taxon>
    </lineage>
</organism>
<dbReference type="InterPro" id="IPR050884">
    <property type="entry name" value="CNP_phosphodiesterase-III"/>
</dbReference>
<evidence type="ECO:0000313" key="7">
    <source>
        <dbReference type="Proteomes" id="UP000566813"/>
    </source>
</evidence>
<proteinExistence type="inferred from homology"/>
<dbReference type="Gene3D" id="3.30.750.180">
    <property type="entry name" value="GpdQ, beta-strand dimerisation domain"/>
    <property type="match status" value="1"/>
</dbReference>
<dbReference type="AlphaFoldDB" id="A0A7X1FNM2"/>
<keyword evidence="1" id="KW-0479">Metal-binding</keyword>